<dbReference type="SUPFAM" id="SSF56317">
    <property type="entry name" value="Carbon-nitrogen hydrolase"/>
    <property type="match status" value="1"/>
</dbReference>
<comment type="caution">
    <text evidence="3">The sequence shown here is derived from an EMBL/GenBank/DDBJ whole genome shotgun (WGS) entry which is preliminary data.</text>
</comment>
<evidence type="ECO:0000256" key="1">
    <source>
        <dbReference type="ARBA" id="ARBA00022801"/>
    </source>
</evidence>
<dbReference type="InterPro" id="IPR050345">
    <property type="entry name" value="Aliph_Amidase/BUP"/>
</dbReference>
<keyword evidence="1 3" id="KW-0378">Hydrolase</keyword>
<dbReference type="PANTHER" id="PTHR43674:SF2">
    <property type="entry name" value="BETA-UREIDOPROPIONASE"/>
    <property type="match status" value="1"/>
</dbReference>
<dbReference type="PANTHER" id="PTHR43674">
    <property type="entry name" value="NITRILASE C965.09-RELATED"/>
    <property type="match status" value="1"/>
</dbReference>
<feature type="domain" description="CN hydrolase" evidence="2">
    <location>
        <begin position="12"/>
        <end position="248"/>
    </location>
</feature>
<dbReference type="CDD" id="cd07197">
    <property type="entry name" value="nitrilase"/>
    <property type="match status" value="1"/>
</dbReference>
<evidence type="ECO:0000259" key="2">
    <source>
        <dbReference type="PROSITE" id="PS50263"/>
    </source>
</evidence>
<dbReference type="Pfam" id="PF00795">
    <property type="entry name" value="CN_hydrolase"/>
    <property type="match status" value="1"/>
</dbReference>
<accession>A0A7C5U4C4</accession>
<reference evidence="3" key="1">
    <citation type="journal article" date="2020" name="mSystems">
        <title>Genome- and Community-Level Interaction Insights into Carbon Utilization and Element Cycling Functions of Hydrothermarchaeota in Hydrothermal Sediment.</title>
        <authorList>
            <person name="Zhou Z."/>
            <person name="Liu Y."/>
            <person name="Xu W."/>
            <person name="Pan J."/>
            <person name="Luo Z.H."/>
            <person name="Li M."/>
        </authorList>
    </citation>
    <scope>NUCLEOTIDE SEQUENCE [LARGE SCALE GENOMIC DNA]</scope>
    <source>
        <strain evidence="3">SpSt-1084</strain>
    </source>
</reference>
<organism evidence="3">
    <name type="scientific">Caldiarchaeum subterraneum</name>
    <dbReference type="NCBI Taxonomy" id="311458"/>
    <lineage>
        <taxon>Archaea</taxon>
        <taxon>Nitrososphaerota</taxon>
        <taxon>Candidatus Caldarchaeales</taxon>
        <taxon>Candidatus Caldarchaeaceae</taxon>
        <taxon>Candidatus Caldarchaeum</taxon>
    </lineage>
</organism>
<dbReference type="GO" id="GO:0016811">
    <property type="term" value="F:hydrolase activity, acting on carbon-nitrogen (but not peptide) bonds, in linear amides"/>
    <property type="evidence" value="ECO:0007669"/>
    <property type="project" value="TreeGrafter"/>
</dbReference>
<gene>
    <name evidence="3" type="ORF">ENM42_02960</name>
</gene>
<evidence type="ECO:0000313" key="3">
    <source>
        <dbReference type="EMBL" id="HHR40768.1"/>
    </source>
</evidence>
<dbReference type="EMBL" id="DRXS01000163">
    <property type="protein sequence ID" value="HHR40768.1"/>
    <property type="molecule type" value="Genomic_DNA"/>
</dbReference>
<dbReference type="InterPro" id="IPR003010">
    <property type="entry name" value="C-N_Hydrolase"/>
</dbReference>
<sequence>MQAVAERCELGFKVAVVQPAVTNSVNRNLQKIDELLAEAGKHSPDLALLPETWQHSNVFAVAGHLAGKVDDVLRILAKHASEFGMVVAGGGVVVRREKGLMNSCPVVGPDGEVWGWQDKIHLYRGEKQHFVRGDGVRVFSFRGVGFGVLICHDIVFPELGRLMALKGADVLLNPSRMPSSGVEPWHDYVKSRCLENRVAAATSNVCVNTSTCGGTAVFTLERANSYMFRVRKTTLNEVEDVLAVEINGFEEMRKARRERLAHRLPSLYREIVEENYSNPVIMK</sequence>
<protein>
    <submittedName>
        <fullName evidence="3">Carbon-nitrogen hydrolase family protein</fullName>
    </submittedName>
</protein>
<proteinExistence type="predicted"/>
<name>A0A7C5U4C4_CALS0</name>
<dbReference type="AlphaFoldDB" id="A0A7C5U4C4"/>
<dbReference type="InterPro" id="IPR036526">
    <property type="entry name" value="C-N_Hydrolase_sf"/>
</dbReference>
<dbReference type="PROSITE" id="PS50263">
    <property type="entry name" value="CN_HYDROLASE"/>
    <property type="match status" value="1"/>
</dbReference>
<dbReference type="Gene3D" id="3.60.110.10">
    <property type="entry name" value="Carbon-nitrogen hydrolase"/>
    <property type="match status" value="1"/>
</dbReference>